<keyword evidence="3" id="KW-1185">Reference proteome</keyword>
<dbReference type="AlphaFoldDB" id="L9Z841"/>
<proteinExistence type="predicted"/>
<name>L9Z841_9EURY</name>
<organism evidence="2 3">
    <name type="scientific">Natrinema gari JCM 14663</name>
    <dbReference type="NCBI Taxonomy" id="1230459"/>
    <lineage>
        <taxon>Archaea</taxon>
        <taxon>Methanobacteriati</taxon>
        <taxon>Methanobacteriota</taxon>
        <taxon>Stenosarchaea group</taxon>
        <taxon>Halobacteria</taxon>
        <taxon>Halobacteriales</taxon>
        <taxon>Natrialbaceae</taxon>
        <taxon>Natrinema</taxon>
    </lineage>
</organism>
<reference evidence="2 3" key="1">
    <citation type="journal article" date="2014" name="PLoS Genet.">
        <title>Phylogenetically driven sequencing of extremely halophilic archaea reveals strategies for static and dynamic osmo-response.</title>
        <authorList>
            <person name="Becker E.A."/>
            <person name="Seitzer P.M."/>
            <person name="Tritt A."/>
            <person name="Larsen D."/>
            <person name="Krusor M."/>
            <person name="Yao A.I."/>
            <person name="Wu D."/>
            <person name="Madern D."/>
            <person name="Eisen J.A."/>
            <person name="Darling A.E."/>
            <person name="Facciotti M.T."/>
        </authorList>
    </citation>
    <scope>NUCLEOTIDE SEQUENCE [LARGE SCALE GENOMIC DNA]</scope>
    <source>
        <strain evidence="2 3">JCM 14663</strain>
    </source>
</reference>
<dbReference type="EMBL" id="AOIJ01000035">
    <property type="protein sequence ID" value="ELY82680.1"/>
    <property type="molecule type" value="Genomic_DNA"/>
</dbReference>
<evidence type="ECO:0000313" key="3">
    <source>
        <dbReference type="Proteomes" id="UP000011592"/>
    </source>
</evidence>
<evidence type="ECO:0000313" key="2">
    <source>
        <dbReference type="EMBL" id="ELY82680.1"/>
    </source>
</evidence>
<sequence length="94" mass="11010">MALIRTNHLVNGLLTHLERDADLDDEATRRCKRHLCESRAEATRCACWWPSSRGRKLKPCRWSSIGERGQLSHRGPEPDAFERRRERSESDRPE</sequence>
<dbReference type="Proteomes" id="UP000011592">
    <property type="component" value="Unassembled WGS sequence"/>
</dbReference>
<feature type="region of interest" description="Disordered" evidence="1">
    <location>
        <begin position="67"/>
        <end position="94"/>
    </location>
</feature>
<feature type="compositionally biased region" description="Basic and acidic residues" evidence="1">
    <location>
        <begin position="74"/>
        <end position="94"/>
    </location>
</feature>
<protein>
    <submittedName>
        <fullName evidence="2">Uncharacterized protein</fullName>
    </submittedName>
</protein>
<accession>L9Z841</accession>
<evidence type="ECO:0000256" key="1">
    <source>
        <dbReference type="SAM" id="MobiDB-lite"/>
    </source>
</evidence>
<comment type="caution">
    <text evidence="2">The sequence shown here is derived from an EMBL/GenBank/DDBJ whole genome shotgun (WGS) entry which is preliminary data.</text>
</comment>
<gene>
    <name evidence="2" type="ORF">C486_04628</name>
</gene>